<dbReference type="Proteomes" id="UP001476247">
    <property type="component" value="Unassembled WGS sequence"/>
</dbReference>
<dbReference type="PANTHER" id="PTHR12936">
    <property type="entry name" value="ANAPHASE-PROMOTING COMPLEX 10"/>
    <property type="match status" value="1"/>
</dbReference>
<reference evidence="8 9" key="1">
    <citation type="submission" date="2024-04" db="EMBL/GenBank/DDBJ databases">
        <title>genome sequences of Mucor flavus KT1a and Helicostylum pulchrum KT1b strains isolation_sourced from the surface of a dry-aged beef.</title>
        <authorList>
            <person name="Toyotome T."/>
            <person name="Hosono M."/>
            <person name="Torimaru M."/>
            <person name="Fukuda K."/>
            <person name="Mikami N."/>
        </authorList>
    </citation>
    <scope>NUCLEOTIDE SEQUENCE [LARGE SCALE GENOMIC DNA]</scope>
    <source>
        <strain evidence="8 9">KT1b</strain>
    </source>
</reference>
<dbReference type="InterPro" id="IPR008979">
    <property type="entry name" value="Galactose-bd-like_sf"/>
</dbReference>
<accession>A0ABP9XV71</accession>
<feature type="compositionally biased region" description="Acidic residues" evidence="6">
    <location>
        <begin position="54"/>
        <end position="70"/>
    </location>
</feature>
<evidence type="ECO:0000313" key="8">
    <source>
        <dbReference type="EMBL" id="GAA5798128.1"/>
    </source>
</evidence>
<keyword evidence="3" id="KW-0498">Mitosis</keyword>
<dbReference type="PROSITE" id="PS51284">
    <property type="entry name" value="DOC"/>
    <property type="match status" value="1"/>
</dbReference>
<proteinExistence type="inferred from homology"/>
<dbReference type="Gene3D" id="2.60.120.260">
    <property type="entry name" value="Galactose-binding domain-like"/>
    <property type="match status" value="1"/>
</dbReference>
<dbReference type="PANTHER" id="PTHR12936:SF0">
    <property type="entry name" value="ANAPHASE-PROMOTING COMPLEX SUBUNIT 10"/>
    <property type="match status" value="1"/>
</dbReference>
<evidence type="ECO:0000256" key="5">
    <source>
        <dbReference type="ARBA" id="ARBA00023306"/>
    </source>
</evidence>
<keyword evidence="9" id="KW-1185">Reference proteome</keyword>
<sequence length="213" mass="24492">MDDTLDRNDISSSPPYLGEEERFLEDEEEEEDELEMFQPPVSGFGESETHSLEEAEEEEEEEEEEEGDEGDGSKVDDAQIENNAIQMYQDMDPSREQIEVGGREIGAHEAIWSVSSFRPDWGPDKLRDNNALTYWQSDCPNPNKNHTVDLTFHQATFIRQVSLFIDYFQDESYTPKTIAIRGGTTTRDLYEIMTVECEPEFVGWLNADITSKK</sequence>
<evidence type="ECO:0000256" key="1">
    <source>
        <dbReference type="ARBA" id="ARBA00006762"/>
    </source>
</evidence>
<keyword evidence="5" id="KW-0131">Cell cycle</keyword>
<keyword evidence="4" id="KW-0833">Ubl conjugation pathway</keyword>
<dbReference type="SMART" id="SM01337">
    <property type="entry name" value="APC10"/>
    <property type="match status" value="1"/>
</dbReference>
<keyword evidence="2" id="KW-0132">Cell division</keyword>
<feature type="region of interest" description="Disordered" evidence="6">
    <location>
        <begin position="1"/>
        <end position="76"/>
    </location>
</feature>
<gene>
    <name evidence="8" type="ORF">HPULCUR_003528</name>
</gene>
<protein>
    <recommendedName>
        <fullName evidence="7">DOC domain-containing protein</fullName>
    </recommendedName>
</protein>
<dbReference type="InterPro" id="IPR004939">
    <property type="entry name" value="APC_su10/DOC_dom"/>
</dbReference>
<dbReference type="EMBL" id="BAABUJ010000009">
    <property type="protein sequence ID" value="GAA5798128.1"/>
    <property type="molecule type" value="Genomic_DNA"/>
</dbReference>
<dbReference type="Pfam" id="PF03256">
    <property type="entry name" value="ANAPC10"/>
    <property type="match status" value="1"/>
</dbReference>
<evidence type="ECO:0000256" key="3">
    <source>
        <dbReference type="ARBA" id="ARBA00022776"/>
    </source>
</evidence>
<evidence type="ECO:0000256" key="2">
    <source>
        <dbReference type="ARBA" id="ARBA00022618"/>
    </source>
</evidence>
<evidence type="ECO:0000259" key="7">
    <source>
        <dbReference type="PROSITE" id="PS51284"/>
    </source>
</evidence>
<comment type="similarity">
    <text evidence="1">Belongs to the APC10 family.</text>
</comment>
<comment type="caution">
    <text evidence="8">The sequence shown here is derived from an EMBL/GenBank/DDBJ whole genome shotgun (WGS) entry which is preliminary data.</text>
</comment>
<organism evidence="8 9">
    <name type="scientific">Helicostylum pulchrum</name>
    <dbReference type="NCBI Taxonomy" id="562976"/>
    <lineage>
        <taxon>Eukaryota</taxon>
        <taxon>Fungi</taxon>
        <taxon>Fungi incertae sedis</taxon>
        <taxon>Mucoromycota</taxon>
        <taxon>Mucoromycotina</taxon>
        <taxon>Mucoromycetes</taxon>
        <taxon>Mucorales</taxon>
        <taxon>Mucorineae</taxon>
        <taxon>Mucoraceae</taxon>
        <taxon>Helicostylum</taxon>
    </lineage>
</organism>
<evidence type="ECO:0000256" key="4">
    <source>
        <dbReference type="ARBA" id="ARBA00022786"/>
    </source>
</evidence>
<dbReference type="InterPro" id="IPR016901">
    <property type="entry name" value="APC10/Doc1"/>
</dbReference>
<evidence type="ECO:0000256" key="6">
    <source>
        <dbReference type="SAM" id="MobiDB-lite"/>
    </source>
</evidence>
<evidence type="ECO:0000313" key="9">
    <source>
        <dbReference type="Proteomes" id="UP001476247"/>
    </source>
</evidence>
<name>A0ABP9XV71_9FUNG</name>
<feature type="domain" description="DOC" evidence="7">
    <location>
        <begin position="82"/>
        <end position="213"/>
    </location>
</feature>
<dbReference type="SUPFAM" id="SSF49785">
    <property type="entry name" value="Galactose-binding domain-like"/>
    <property type="match status" value="1"/>
</dbReference>
<feature type="compositionally biased region" description="Acidic residues" evidence="6">
    <location>
        <begin position="22"/>
        <end position="35"/>
    </location>
</feature>